<accession>A0A9W9XWE9</accession>
<dbReference type="Pfam" id="PF09184">
    <property type="entry name" value="PPP4R2"/>
    <property type="match status" value="1"/>
</dbReference>
<comment type="caution">
    <text evidence="3">The sequence shown here is derived from an EMBL/GenBank/DDBJ whole genome shotgun (WGS) entry which is preliminary data.</text>
</comment>
<dbReference type="GO" id="GO:0005737">
    <property type="term" value="C:cytoplasm"/>
    <property type="evidence" value="ECO:0007669"/>
    <property type="project" value="TreeGrafter"/>
</dbReference>
<sequence length="420" mass="44434">MGLTDIKITDEEALQTAANGGSIDLERWHGMAGPLIERLEYIVYNVFPMPQARPEPIVQQPFPNHSSLANSIPPESNNKENTSPTDIQTSLQAARTGSPPSGEQVPDSQPQPSGASTDGQLPPPLAFLLSAIRSSIKSFFEDKPPHTIQRLAELVLYPTKHYKTLPAYLRAVDRVVSVTSSADIFPFQTPAVTDAQTNGLVLPANSNGVYMAPDFAHGLGSDESLGGALLTPIPWLTNASLEGEDANGDAGILVESMFIHHHRTTGFLFTNVFPLGTEALPTQPGEEPGTTTLVPPEAEEGAATASPEPSDEVPHARGPILLGVEDMGLQDGKGIEMRLGTDGAADVPAPAAATATRAIEEQEKAESTVDKDGDLVLEDTKPKEQEEAKNEGLSPEPKAGNAEPEPTGDSSEAPDAEKKA</sequence>
<dbReference type="OrthoDB" id="341898at2759"/>
<feature type="region of interest" description="Disordered" evidence="2">
    <location>
        <begin position="340"/>
        <end position="420"/>
    </location>
</feature>
<evidence type="ECO:0000256" key="2">
    <source>
        <dbReference type="SAM" id="MobiDB-lite"/>
    </source>
</evidence>
<dbReference type="Proteomes" id="UP001149954">
    <property type="component" value="Unassembled WGS sequence"/>
</dbReference>
<evidence type="ECO:0000256" key="1">
    <source>
        <dbReference type="ARBA" id="ARBA00009207"/>
    </source>
</evidence>
<dbReference type="InterPro" id="IPR015267">
    <property type="entry name" value="PPP4R2"/>
</dbReference>
<name>A0A9W9XWE9_9EURO</name>
<dbReference type="GO" id="GO:0005634">
    <property type="term" value="C:nucleus"/>
    <property type="evidence" value="ECO:0007669"/>
    <property type="project" value="TreeGrafter"/>
</dbReference>
<organism evidence="3 4">
    <name type="scientific">Penicillium fimorum</name>
    <dbReference type="NCBI Taxonomy" id="1882269"/>
    <lineage>
        <taxon>Eukaryota</taxon>
        <taxon>Fungi</taxon>
        <taxon>Dikarya</taxon>
        <taxon>Ascomycota</taxon>
        <taxon>Pezizomycotina</taxon>
        <taxon>Eurotiomycetes</taxon>
        <taxon>Eurotiomycetidae</taxon>
        <taxon>Eurotiales</taxon>
        <taxon>Aspergillaceae</taxon>
        <taxon>Penicillium</taxon>
    </lineage>
</organism>
<evidence type="ECO:0000313" key="3">
    <source>
        <dbReference type="EMBL" id="KAJ5504161.1"/>
    </source>
</evidence>
<feature type="compositionally biased region" description="Low complexity" evidence="2">
    <location>
        <begin position="281"/>
        <end position="292"/>
    </location>
</feature>
<protein>
    <submittedName>
        <fullName evidence="3">Protein phosphatase 4 core regulatory subunit R2</fullName>
    </submittedName>
</protein>
<comment type="similarity">
    <text evidence="1">Belongs to the PPP4R2 family.</text>
</comment>
<gene>
    <name evidence="3" type="ORF">N7463_007035</name>
</gene>
<feature type="region of interest" description="Disordered" evidence="2">
    <location>
        <begin position="278"/>
        <end position="316"/>
    </location>
</feature>
<dbReference type="PANTHER" id="PTHR16487:SF0">
    <property type="entry name" value="PROTEIN PHOSPHATASE 4 REGULATORY SUBUNIT 2-RELATED"/>
    <property type="match status" value="1"/>
</dbReference>
<dbReference type="EMBL" id="JAPWDS010000003">
    <property type="protein sequence ID" value="KAJ5504161.1"/>
    <property type="molecule type" value="Genomic_DNA"/>
</dbReference>
<feature type="compositionally biased region" description="Basic and acidic residues" evidence="2">
    <location>
        <begin position="358"/>
        <end position="390"/>
    </location>
</feature>
<feature type="region of interest" description="Disordered" evidence="2">
    <location>
        <begin position="56"/>
        <end position="120"/>
    </location>
</feature>
<dbReference type="PANTHER" id="PTHR16487">
    <property type="entry name" value="PPP4R2-RELATED PROTEIN"/>
    <property type="match status" value="1"/>
</dbReference>
<feature type="compositionally biased region" description="Polar residues" evidence="2">
    <location>
        <begin position="61"/>
        <end position="119"/>
    </location>
</feature>
<feature type="compositionally biased region" description="Low complexity" evidence="2">
    <location>
        <begin position="340"/>
        <end position="357"/>
    </location>
</feature>
<reference evidence="3" key="1">
    <citation type="submission" date="2022-12" db="EMBL/GenBank/DDBJ databases">
        <authorList>
            <person name="Petersen C."/>
        </authorList>
    </citation>
    <scope>NUCLEOTIDE SEQUENCE</scope>
    <source>
        <strain evidence="3">IBT 29495</strain>
    </source>
</reference>
<dbReference type="GO" id="GO:0019888">
    <property type="term" value="F:protein phosphatase regulator activity"/>
    <property type="evidence" value="ECO:0007669"/>
    <property type="project" value="InterPro"/>
</dbReference>
<proteinExistence type="inferred from homology"/>
<evidence type="ECO:0000313" key="4">
    <source>
        <dbReference type="Proteomes" id="UP001149954"/>
    </source>
</evidence>
<dbReference type="AlphaFoldDB" id="A0A9W9XWE9"/>
<reference evidence="3" key="2">
    <citation type="journal article" date="2023" name="IMA Fungus">
        <title>Comparative genomic study of the Penicillium genus elucidates a diverse pangenome and 15 lateral gene transfer events.</title>
        <authorList>
            <person name="Petersen C."/>
            <person name="Sorensen T."/>
            <person name="Nielsen M.R."/>
            <person name="Sondergaard T.E."/>
            <person name="Sorensen J.L."/>
            <person name="Fitzpatrick D.A."/>
            <person name="Frisvad J.C."/>
            <person name="Nielsen K.L."/>
        </authorList>
    </citation>
    <scope>NUCLEOTIDE SEQUENCE</scope>
    <source>
        <strain evidence="3">IBT 29495</strain>
    </source>
</reference>
<keyword evidence="4" id="KW-1185">Reference proteome</keyword>
<dbReference type="GO" id="GO:0030289">
    <property type="term" value="C:protein phosphatase 4 complex"/>
    <property type="evidence" value="ECO:0007669"/>
    <property type="project" value="InterPro"/>
</dbReference>